<reference evidence="2 3" key="1">
    <citation type="submission" date="2018-10" db="EMBL/GenBank/DDBJ databases">
        <title>Draft Genome Sequence of Anaerotignum sp. KCTC 15736.</title>
        <authorList>
            <person name="Choi S.H."/>
            <person name="Kim J.S."/>
            <person name="Kang S.W."/>
            <person name="Lee J.S."/>
            <person name="Park S.H."/>
        </authorList>
    </citation>
    <scope>NUCLEOTIDE SEQUENCE [LARGE SCALE GENOMIC DNA]</scope>
    <source>
        <strain evidence="2 3">KCTC 15736</strain>
    </source>
</reference>
<dbReference type="EMBL" id="BHVZ01000002">
    <property type="protein sequence ID" value="GCB29781.1"/>
    <property type="molecule type" value="Genomic_DNA"/>
</dbReference>
<gene>
    <name evidence="2" type="ORF">KGMB03357_14420</name>
</gene>
<dbReference type="CDD" id="cd00009">
    <property type="entry name" value="AAA"/>
    <property type="match status" value="1"/>
</dbReference>
<dbReference type="InterPro" id="IPR027417">
    <property type="entry name" value="P-loop_NTPase"/>
</dbReference>
<dbReference type="OrthoDB" id="9812140at2"/>
<name>A0A401LDY8_9FIRM</name>
<dbReference type="GeneID" id="86194436"/>
<organism evidence="2 3">
    <name type="scientific">Anaerotignum faecicola</name>
    <dbReference type="NCBI Taxonomy" id="2358141"/>
    <lineage>
        <taxon>Bacteria</taxon>
        <taxon>Bacillati</taxon>
        <taxon>Bacillota</taxon>
        <taxon>Clostridia</taxon>
        <taxon>Lachnospirales</taxon>
        <taxon>Anaerotignaceae</taxon>
        <taxon>Anaerotignum</taxon>
    </lineage>
</organism>
<dbReference type="PANTHER" id="PTHR42935">
    <property type="entry name" value="SLR0930 PROTEIN"/>
    <property type="match status" value="1"/>
</dbReference>
<dbReference type="RefSeq" id="WP_118579663.1">
    <property type="nucleotide sequence ID" value="NZ_DAVZTY010000060.1"/>
</dbReference>
<dbReference type="SMART" id="SM00382">
    <property type="entry name" value="AAA"/>
    <property type="match status" value="1"/>
</dbReference>
<evidence type="ECO:0000259" key="1">
    <source>
        <dbReference type="SMART" id="SM00382"/>
    </source>
</evidence>
<proteinExistence type="predicted"/>
<accession>A0A401LDY8</accession>
<dbReference type="Proteomes" id="UP000287361">
    <property type="component" value="Unassembled WGS sequence"/>
</dbReference>
<dbReference type="AlphaFoldDB" id="A0A401LDY8"/>
<comment type="caution">
    <text evidence="2">The sequence shown here is derived from an EMBL/GenBank/DDBJ whole genome shotgun (WGS) entry which is preliminary data.</text>
</comment>
<sequence length="400" mass="44568">MQTNLYQLYNRKLNGLTVFRALLEDVLIQRLQKLLRACEESDAETLTCTYGAFTSALFEKNVNFSEALLELVLADENRFLLSAARKEVCPPAICDAAKRELDFFTELAGLSAKAIKTILPEEIAAFLPDWETTALDFYTAYTKHIADAPKKGYGIFAKYHAFSFGDNGLQPVQHPDPQSLSQLSGYEREVGIVMRNTEALLAGIPASNLLLYGDAGTGKSSTIKAVANALQEEGLRLIEVKKNQLFRLPSLLEQLAENPLKFIIFIDDLSFAGNDEHFAALKATLEGSVTACAKNTVIYATSNRRHLVKETMEERSGDDIHLNDTLQELMSLSARFGMTITFQKPDKDGYLAIVKHLAKEYNLKMPEEELCTKAEGFAIRQNGRSPRTAKHFVETQLAKL</sequence>
<dbReference type="Gene3D" id="3.40.50.300">
    <property type="entry name" value="P-loop containing nucleotide triphosphate hydrolases"/>
    <property type="match status" value="1"/>
</dbReference>
<keyword evidence="3" id="KW-1185">Reference proteome</keyword>
<dbReference type="SUPFAM" id="SSF52540">
    <property type="entry name" value="P-loop containing nucleoside triphosphate hydrolases"/>
    <property type="match status" value="1"/>
</dbReference>
<dbReference type="PANTHER" id="PTHR42935:SF1">
    <property type="entry name" value="SLR0930 PROTEIN"/>
    <property type="match status" value="1"/>
</dbReference>
<protein>
    <recommendedName>
        <fullName evidence="1">AAA+ ATPase domain-containing protein</fullName>
    </recommendedName>
</protein>
<evidence type="ECO:0000313" key="3">
    <source>
        <dbReference type="Proteomes" id="UP000287361"/>
    </source>
</evidence>
<dbReference type="Pfam" id="PF05673">
    <property type="entry name" value="DUF815"/>
    <property type="match status" value="1"/>
</dbReference>
<dbReference type="InterPro" id="IPR008533">
    <property type="entry name" value="DUF815"/>
</dbReference>
<feature type="domain" description="AAA+ ATPase" evidence="1">
    <location>
        <begin position="205"/>
        <end position="326"/>
    </location>
</feature>
<dbReference type="InterPro" id="IPR003593">
    <property type="entry name" value="AAA+_ATPase"/>
</dbReference>
<evidence type="ECO:0000313" key="2">
    <source>
        <dbReference type="EMBL" id="GCB29781.1"/>
    </source>
</evidence>